<proteinExistence type="predicted"/>
<accession>A0A5N6TRY1</accession>
<dbReference type="AlphaFoldDB" id="A0A5N6TRY1"/>
<feature type="region of interest" description="Disordered" evidence="1">
    <location>
        <begin position="252"/>
        <end position="296"/>
    </location>
</feature>
<organism evidence="2 3">
    <name type="scientific">Aspergillus avenaceus</name>
    <dbReference type="NCBI Taxonomy" id="36643"/>
    <lineage>
        <taxon>Eukaryota</taxon>
        <taxon>Fungi</taxon>
        <taxon>Dikarya</taxon>
        <taxon>Ascomycota</taxon>
        <taxon>Pezizomycotina</taxon>
        <taxon>Eurotiomycetes</taxon>
        <taxon>Eurotiomycetidae</taxon>
        <taxon>Eurotiales</taxon>
        <taxon>Aspergillaceae</taxon>
        <taxon>Aspergillus</taxon>
        <taxon>Aspergillus subgen. Circumdati</taxon>
    </lineage>
</organism>
<evidence type="ECO:0000313" key="3">
    <source>
        <dbReference type="Proteomes" id="UP000325780"/>
    </source>
</evidence>
<evidence type="ECO:0000256" key="1">
    <source>
        <dbReference type="SAM" id="MobiDB-lite"/>
    </source>
</evidence>
<sequence>MTYVGENSFAWDPRRTNVRFRCECGEHRTKMLQTAWRNLKWMMEMPGLQRIQEINTQGLSPDQWSRADRALMEYFMKLWAVPSNWFGTHHQPTLLMDNINKKLSIIKRVTSAADREIFWSNKFQYECASDKDRVPRLLKHRQKNYIIFCADTFVGKVKVHAPFWKSWKERSSPAGTRLRVTDMLRETPEGQLLQSLWRLMTHNDKHRWLWYGARSAVQEESWWNYAIGAPTNEHIKHPAAFVLTALAPPSHLNHNPYKRSQPSRKTNPPLKTTLTPHAPSPPTILLNPTPTPNRARQLSSTTNLYVHIRVNAVTCNTLASSQFTNTLHTRPA</sequence>
<feature type="compositionally biased region" description="Low complexity" evidence="1">
    <location>
        <begin position="265"/>
        <end position="276"/>
    </location>
</feature>
<reference evidence="2 3" key="1">
    <citation type="submission" date="2019-04" db="EMBL/GenBank/DDBJ databases">
        <title>Friends and foes A comparative genomics study of 23 Aspergillus species from section Flavi.</title>
        <authorList>
            <consortium name="DOE Joint Genome Institute"/>
            <person name="Kjaerbolling I."/>
            <person name="Vesth T."/>
            <person name="Frisvad J.C."/>
            <person name="Nybo J.L."/>
            <person name="Theobald S."/>
            <person name="Kildgaard S."/>
            <person name="Isbrandt T."/>
            <person name="Kuo A."/>
            <person name="Sato A."/>
            <person name="Lyhne E.K."/>
            <person name="Kogle M.E."/>
            <person name="Wiebenga A."/>
            <person name="Kun R.S."/>
            <person name="Lubbers R.J."/>
            <person name="Makela M.R."/>
            <person name="Barry K."/>
            <person name="Chovatia M."/>
            <person name="Clum A."/>
            <person name="Daum C."/>
            <person name="Haridas S."/>
            <person name="He G."/>
            <person name="LaButti K."/>
            <person name="Lipzen A."/>
            <person name="Mondo S."/>
            <person name="Riley R."/>
            <person name="Salamov A."/>
            <person name="Simmons B.A."/>
            <person name="Magnuson J.K."/>
            <person name="Henrissat B."/>
            <person name="Mortensen U.H."/>
            <person name="Larsen T.O."/>
            <person name="Devries R.P."/>
            <person name="Grigoriev I.V."/>
            <person name="Machida M."/>
            <person name="Baker S.E."/>
            <person name="Andersen M.R."/>
        </authorList>
    </citation>
    <scope>NUCLEOTIDE SEQUENCE [LARGE SCALE GENOMIC DNA]</scope>
    <source>
        <strain evidence="2 3">IBT 18842</strain>
    </source>
</reference>
<dbReference type="EMBL" id="ML742136">
    <property type="protein sequence ID" value="KAE8149060.1"/>
    <property type="molecule type" value="Genomic_DNA"/>
</dbReference>
<protein>
    <submittedName>
        <fullName evidence="2">Uncharacterized protein</fullName>
    </submittedName>
</protein>
<gene>
    <name evidence="2" type="ORF">BDV25DRAFT_141168</name>
</gene>
<dbReference type="Proteomes" id="UP000325780">
    <property type="component" value="Unassembled WGS sequence"/>
</dbReference>
<keyword evidence="3" id="KW-1185">Reference proteome</keyword>
<evidence type="ECO:0000313" key="2">
    <source>
        <dbReference type="EMBL" id="KAE8149060.1"/>
    </source>
</evidence>
<name>A0A5N6TRY1_ASPAV</name>